<keyword evidence="1" id="KW-1015">Disulfide bond</keyword>
<dbReference type="SMART" id="SM00018">
    <property type="entry name" value="PD"/>
    <property type="match status" value="1"/>
</dbReference>
<comment type="caution">
    <text evidence="4">The sequence shown here is derived from an EMBL/GenBank/DDBJ whole genome shotgun (WGS) entry which is preliminary data.</text>
</comment>
<dbReference type="Proteomes" id="UP000824540">
    <property type="component" value="Unassembled WGS sequence"/>
</dbReference>
<dbReference type="CDD" id="cd14752">
    <property type="entry name" value="GH31_N"/>
    <property type="match status" value="1"/>
</dbReference>
<name>A0A8T2NEL6_9TELE</name>
<dbReference type="CDD" id="cd00111">
    <property type="entry name" value="Trefoil"/>
    <property type="match status" value="1"/>
</dbReference>
<gene>
    <name evidence="4" type="ORF">JZ751_025388</name>
</gene>
<dbReference type="InterPro" id="IPR011013">
    <property type="entry name" value="Gal_mutarotase_sf_dom"/>
</dbReference>
<dbReference type="PROSITE" id="PS51448">
    <property type="entry name" value="P_TREFOIL_2"/>
    <property type="match status" value="1"/>
</dbReference>
<feature type="non-terminal residue" evidence="4">
    <location>
        <position position="1"/>
    </location>
</feature>
<feature type="non-terminal residue" evidence="4">
    <location>
        <position position="405"/>
    </location>
</feature>
<evidence type="ECO:0000256" key="1">
    <source>
        <dbReference type="ARBA" id="ARBA00023157"/>
    </source>
</evidence>
<dbReference type="SUPFAM" id="SSF74650">
    <property type="entry name" value="Galactose mutarotase-like"/>
    <property type="match status" value="1"/>
</dbReference>
<dbReference type="Gene3D" id="2.60.40.1760">
    <property type="entry name" value="glycosyl hydrolase (family 31)"/>
    <property type="match status" value="1"/>
</dbReference>
<dbReference type="InterPro" id="IPR013780">
    <property type="entry name" value="Glyco_hydro_b"/>
</dbReference>
<evidence type="ECO:0000259" key="3">
    <source>
        <dbReference type="PROSITE" id="PS51448"/>
    </source>
</evidence>
<sequence>EERLASRKMHIDMYLPADKLGLHIRGGAILPTQKPAVTTVYSRRNPMGLIVALDDGNRAAGELFWDDGDSRGTVSSGAHIHYQFTVDRGVLTMQTFANGYSDPNNLKFETITVLGLKAYPTNVTVTHLEVSAPVSSGSFTYNARKQVLYITGLQLQLGQNYRVAWDEGLPLDERFDCHPEEHSSEEKCTQRGCIWEEVPVQGVPWCFFPSDYGYKVNNVVENNTGISLDIQRNIKYRANRLPGSPDIDLLRVEIKYLNAHMLQFKVYDPKNTRYEVPVPLNVPPNPETDASKRLYQVSVENSLFGIKVVRKSTGTVIWDSSLPGFTFSDLFIQISTRLSSKYIYGFGETEHPTYHHDLNWHTWGMFTKDQPPGYKMNCYGVHPFYMGLEETADAHGVLLFNSNAM</sequence>
<dbReference type="EMBL" id="JAFBMS010000062">
    <property type="protein sequence ID" value="KAG9338719.1"/>
    <property type="molecule type" value="Genomic_DNA"/>
</dbReference>
<proteinExistence type="predicted"/>
<evidence type="ECO:0000313" key="4">
    <source>
        <dbReference type="EMBL" id="KAG9338719.1"/>
    </source>
</evidence>
<dbReference type="GO" id="GO:0030246">
    <property type="term" value="F:carbohydrate binding"/>
    <property type="evidence" value="ECO:0007669"/>
    <property type="project" value="InterPro"/>
</dbReference>
<dbReference type="Gene3D" id="2.60.40.1180">
    <property type="entry name" value="Golgi alpha-mannosidase II"/>
    <property type="match status" value="1"/>
</dbReference>
<dbReference type="AlphaFoldDB" id="A0A8T2NEL6"/>
<organism evidence="4 5">
    <name type="scientific">Albula glossodonta</name>
    <name type="common">roundjaw bonefish</name>
    <dbReference type="NCBI Taxonomy" id="121402"/>
    <lineage>
        <taxon>Eukaryota</taxon>
        <taxon>Metazoa</taxon>
        <taxon>Chordata</taxon>
        <taxon>Craniata</taxon>
        <taxon>Vertebrata</taxon>
        <taxon>Euteleostomi</taxon>
        <taxon>Actinopterygii</taxon>
        <taxon>Neopterygii</taxon>
        <taxon>Teleostei</taxon>
        <taxon>Albuliformes</taxon>
        <taxon>Albulidae</taxon>
        <taxon>Albula</taxon>
    </lineage>
</organism>
<dbReference type="Gene3D" id="4.10.110.10">
    <property type="entry name" value="Spasmolytic Protein, domain 1"/>
    <property type="match status" value="1"/>
</dbReference>
<reference evidence="4" key="1">
    <citation type="thesis" date="2021" institute="BYU ScholarsArchive" country="Provo, UT, USA">
        <title>Applications of and Algorithms for Genome Assembly and Genomic Analyses with an Emphasis on Marine Teleosts.</title>
        <authorList>
            <person name="Pickett B.D."/>
        </authorList>
    </citation>
    <scope>NUCLEOTIDE SEQUENCE</scope>
    <source>
        <strain evidence="4">HI-2016</strain>
    </source>
</reference>
<dbReference type="FunFam" id="2.60.40.1180:FF:000005">
    <property type="entry name" value="Maltase-glucoamylase, intestinal"/>
    <property type="match status" value="1"/>
</dbReference>
<dbReference type="GO" id="GO:0004558">
    <property type="term" value="F:alpha-1,4-glucosidase activity"/>
    <property type="evidence" value="ECO:0007669"/>
    <property type="project" value="TreeGrafter"/>
</dbReference>
<evidence type="ECO:0000313" key="5">
    <source>
        <dbReference type="Proteomes" id="UP000824540"/>
    </source>
</evidence>
<dbReference type="InterPro" id="IPR044913">
    <property type="entry name" value="P_trefoil_dom_sf"/>
</dbReference>
<keyword evidence="5" id="KW-1185">Reference proteome</keyword>
<dbReference type="InterPro" id="IPR000519">
    <property type="entry name" value="P_trefoil_dom"/>
</dbReference>
<protein>
    <recommendedName>
        <fullName evidence="3">P-type domain-containing protein</fullName>
    </recommendedName>
</protein>
<dbReference type="PANTHER" id="PTHR22762">
    <property type="entry name" value="ALPHA-GLUCOSIDASE"/>
    <property type="match status" value="1"/>
</dbReference>
<feature type="domain" description="P-type" evidence="3">
    <location>
        <begin position="161"/>
        <end position="210"/>
    </location>
</feature>
<evidence type="ECO:0000256" key="2">
    <source>
        <dbReference type="PROSITE-ProRule" id="PRU00779"/>
    </source>
</evidence>
<comment type="caution">
    <text evidence="2">Lacks conserved residue(s) required for the propagation of feature annotation.</text>
</comment>
<dbReference type="OrthoDB" id="5839090at2759"/>
<dbReference type="PANTHER" id="PTHR22762:SF133">
    <property type="entry name" value="P-TYPE DOMAIN-CONTAINING PROTEIN"/>
    <property type="match status" value="1"/>
</dbReference>
<accession>A0A8T2NEL6</accession>
<dbReference type="GO" id="GO:0005975">
    <property type="term" value="P:carbohydrate metabolic process"/>
    <property type="evidence" value="ECO:0007669"/>
    <property type="project" value="InterPro"/>
</dbReference>
<dbReference type="Pfam" id="PF00088">
    <property type="entry name" value="Trefoil"/>
    <property type="match status" value="1"/>
</dbReference>